<keyword evidence="2" id="KW-1185">Reference proteome</keyword>
<name>A0A8J7NMC8_ATRSP</name>
<dbReference type="Proteomes" id="UP000736164">
    <property type="component" value="Unassembled WGS sequence"/>
</dbReference>
<evidence type="ECO:0000313" key="1">
    <source>
        <dbReference type="EMBL" id="MBN3314938.1"/>
    </source>
</evidence>
<accession>A0A8J7NMC8</accession>
<evidence type="ECO:0000313" key="2">
    <source>
        <dbReference type="Proteomes" id="UP000736164"/>
    </source>
</evidence>
<gene>
    <name evidence="1" type="primary">Rab3b_1</name>
    <name evidence="1" type="ORF">GTO95_0009372</name>
</gene>
<proteinExistence type="predicted"/>
<feature type="non-terminal residue" evidence="1">
    <location>
        <position position="1"/>
    </location>
</feature>
<reference evidence="1" key="1">
    <citation type="journal article" date="2021" name="Cell">
        <title>Tracing the genetic footprints of vertebrate landing in non-teleost ray-finned fishes.</title>
        <authorList>
            <person name="Bi X."/>
            <person name="Wang K."/>
            <person name="Yang L."/>
            <person name="Pan H."/>
            <person name="Jiang H."/>
            <person name="Wei Q."/>
            <person name="Fang M."/>
            <person name="Yu H."/>
            <person name="Zhu C."/>
            <person name="Cai Y."/>
            <person name="He Y."/>
            <person name="Gan X."/>
            <person name="Zeng H."/>
            <person name="Yu D."/>
            <person name="Zhu Y."/>
            <person name="Jiang H."/>
            <person name="Qiu Q."/>
            <person name="Yang H."/>
            <person name="Zhang Y.E."/>
            <person name="Wang W."/>
            <person name="Zhu M."/>
            <person name="He S."/>
            <person name="Zhang G."/>
        </authorList>
    </citation>
    <scope>NUCLEOTIDE SEQUENCE</scope>
    <source>
        <strain evidence="1">Allg_001</strain>
    </source>
</reference>
<comment type="caution">
    <text evidence="1">The sequence shown here is derived from an EMBL/GenBank/DDBJ whole genome shotgun (WGS) entry which is preliminary data.</text>
</comment>
<sequence length="110" mass="12483">MSDRCLSAWVDVICVKMSESVDTDPAMVTGAKNTRLTDNPPQLPQNYGAQQTRLYWTAMLQTGLMPSQPPHPLNNEEAGKPRRVAKNWTKPVGFLFKFKEFPSYLFLCFS</sequence>
<dbReference type="AlphaFoldDB" id="A0A8J7NMC8"/>
<feature type="non-terminal residue" evidence="1">
    <location>
        <position position="110"/>
    </location>
</feature>
<organism evidence="1 2">
    <name type="scientific">Atractosteus spatula</name>
    <name type="common">Alligator gar</name>
    <name type="synonym">Lepisosteus spatula</name>
    <dbReference type="NCBI Taxonomy" id="7917"/>
    <lineage>
        <taxon>Eukaryota</taxon>
        <taxon>Metazoa</taxon>
        <taxon>Chordata</taxon>
        <taxon>Craniata</taxon>
        <taxon>Vertebrata</taxon>
        <taxon>Euteleostomi</taxon>
        <taxon>Actinopterygii</taxon>
        <taxon>Neopterygii</taxon>
        <taxon>Holostei</taxon>
        <taxon>Semionotiformes</taxon>
        <taxon>Lepisosteidae</taxon>
        <taxon>Atractosteus</taxon>
    </lineage>
</organism>
<dbReference type="EMBL" id="JAAWVO010018961">
    <property type="protein sequence ID" value="MBN3314938.1"/>
    <property type="molecule type" value="Genomic_DNA"/>
</dbReference>
<protein>
    <submittedName>
        <fullName evidence="1">RAB3B protein</fullName>
    </submittedName>
</protein>